<feature type="signal peptide" evidence="1">
    <location>
        <begin position="1"/>
        <end position="18"/>
    </location>
</feature>
<dbReference type="EMBL" id="SNZB01000006">
    <property type="protein sequence ID" value="TDR17515.1"/>
    <property type="molecule type" value="Genomic_DNA"/>
</dbReference>
<dbReference type="InterPro" id="IPR059226">
    <property type="entry name" value="Choice_anch_Q_dom"/>
</dbReference>
<protein>
    <recommendedName>
        <fullName evidence="4">CSLREA domain-containing protein</fullName>
    </recommendedName>
</protein>
<evidence type="ECO:0000313" key="2">
    <source>
        <dbReference type="EMBL" id="TDR17515.1"/>
    </source>
</evidence>
<keyword evidence="3" id="KW-1185">Reference proteome</keyword>
<proteinExistence type="predicted"/>
<organism evidence="2 3">
    <name type="scientific">Marinicella litoralis</name>
    <dbReference type="NCBI Taxonomy" id="644220"/>
    <lineage>
        <taxon>Bacteria</taxon>
        <taxon>Pseudomonadati</taxon>
        <taxon>Pseudomonadota</taxon>
        <taxon>Gammaproteobacteria</taxon>
        <taxon>Lysobacterales</taxon>
        <taxon>Marinicellaceae</taxon>
        <taxon>Marinicella</taxon>
    </lineage>
</organism>
<dbReference type="InterPro" id="IPR011050">
    <property type="entry name" value="Pectin_lyase_fold/virulence"/>
</dbReference>
<dbReference type="AlphaFoldDB" id="A0A4R6XDW0"/>
<reference evidence="2 3" key="1">
    <citation type="submission" date="2019-03" db="EMBL/GenBank/DDBJ databases">
        <title>Genomic Encyclopedia of Type Strains, Phase IV (KMG-IV): sequencing the most valuable type-strain genomes for metagenomic binning, comparative biology and taxonomic classification.</title>
        <authorList>
            <person name="Goeker M."/>
        </authorList>
    </citation>
    <scope>NUCLEOTIDE SEQUENCE [LARGE SCALE GENOMIC DNA]</scope>
    <source>
        <strain evidence="2 3">DSM 25488</strain>
    </source>
</reference>
<dbReference type="Proteomes" id="UP000295724">
    <property type="component" value="Unassembled WGS sequence"/>
</dbReference>
<dbReference type="SUPFAM" id="SSF51126">
    <property type="entry name" value="Pectin lyase-like"/>
    <property type="match status" value="1"/>
</dbReference>
<keyword evidence="1" id="KW-0732">Signal</keyword>
<name>A0A4R6XDW0_9GAMM</name>
<gene>
    <name evidence="2" type="ORF">C8D91_2574</name>
</gene>
<sequence>MKLSVFIFCLILGKQATALEFTVDTTEDTIDVDVIDGLCEDINGHCSLRAAIMQTNRFATDDVIYLPRNEIFTLNLVDAGVDSEQVNDLDIRDTLTLSIVDPETPVTSFAEIPQITAGLAFNDRIFELQNGGNITFYGIGITHGNAQNSAVNERRGGGVYVAELVTEFHLIHSYVAFNQAAFGAGIYSAAQSTWIESSDVSYNTAIIPAAIVLGAGGAGIYHVGDSFTLSKSSVHHNYTNEDNGFLLSALSLNGVDSTVNVLNSLVADNGQLTGSTSSVIDGISANQANVFINNSNISTNTRYGMRFSSNNNHVLTMRNSVLSHNENANCGVMQGIQDFGEELDPAHIVSSDLSCDLSELAMNIEGVDPELSDVYGSFNILEFSFFMLQYPLDGSVLIDSGHVADVNSGSASACEPKDIRGVSRPQHGGINTQCDIGAFEVADLIFKSDFSALESNEL</sequence>
<dbReference type="NCBIfam" id="NF041518">
    <property type="entry name" value="choice_anch_Q"/>
    <property type="match status" value="1"/>
</dbReference>
<feature type="chain" id="PRO_5020211814" description="CSLREA domain-containing protein" evidence="1">
    <location>
        <begin position="19"/>
        <end position="458"/>
    </location>
</feature>
<evidence type="ECO:0000256" key="1">
    <source>
        <dbReference type="SAM" id="SignalP"/>
    </source>
</evidence>
<dbReference type="RefSeq" id="WP_133566544.1">
    <property type="nucleotide sequence ID" value="NZ_NIHB01000002.1"/>
</dbReference>
<evidence type="ECO:0000313" key="3">
    <source>
        <dbReference type="Proteomes" id="UP000295724"/>
    </source>
</evidence>
<evidence type="ECO:0008006" key="4">
    <source>
        <dbReference type="Google" id="ProtNLM"/>
    </source>
</evidence>
<accession>A0A4R6XDW0</accession>
<comment type="caution">
    <text evidence="2">The sequence shown here is derived from an EMBL/GenBank/DDBJ whole genome shotgun (WGS) entry which is preliminary data.</text>
</comment>